<dbReference type="NCBIfam" id="NF007139">
    <property type="entry name" value="PRK09585.1-3"/>
    <property type="match status" value="1"/>
</dbReference>
<keyword evidence="3" id="KW-1185">Reference proteome</keyword>
<dbReference type="InterPro" id="IPR005338">
    <property type="entry name" value="Anhydro_N_Ac-Mur_kinase"/>
</dbReference>
<dbReference type="HAMAP" id="MF_01270">
    <property type="entry name" value="AnhMurNAc_kinase"/>
    <property type="match status" value="1"/>
</dbReference>
<dbReference type="PANTHER" id="PTHR30605:SF0">
    <property type="entry name" value="ANHYDRO-N-ACETYLMURAMIC ACID KINASE"/>
    <property type="match status" value="1"/>
</dbReference>
<keyword evidence="1 2" id="KW-0418">Kinase</keyword>
<dbReference type="GO" id="GO:0005524">
    <property type="term" value="F:ATP binding"/>
    <property type="evidence" value="ECO:0007669"/>
    <property type="project" value="UniProtKB-UniRule"/>
</dbReference>
<dbReference type="HOGENOM" id="CLU_038782_3_0_6"/>
<dbReference type="PANTHER" id="PTHR30605">
    <property type="entry name" value="ANHYDRO-N-ACETYLMURAMIC ACID KINASE"/>
    <property type="match status" value="1"/>
</dbReference>
<reference evidence="2 3" key="1">
    <citation type="journal article" date="2012" name="J. Bacteriol.">
        <title>Genome sequence of the haloalkaliphilic methanotrophic bacterium Methylomicrobium alcaliphilum 20Z.</title>
        <authorList>
            <person name="Vuilleumier S."/>
            <person name="Khmelenina V.N."/>
            <person name="Bringel F."/>
            <person name="Reshetnikov A.S."/>
            <person name="Lajus A."/>
            <person name="Mangenot S."/>
            <person name="Rouy Z."/>
            <person name="Op den Camp H.J."/>
            <person name="Jetten M.S."/>
            <person name="Dispirito A.A."/>
            <person name="Dunfield P."/>
            <person name="Klotz M.G."/>
            <person name="Semrau J.D."/>
            <person name="Stein L.Y."/>
            <person name="Barbe V."/>
            <person name="Medigue C."/>
            <person name="Trotsenko Y.A."/>
            <person name="Kalyuzhnaya M.G."/>
        </authorList>
    </citation>
    <scope>NUCLEOTIDE SEQUENCE [LARGE SCALE GENOMIC DNA]</scope>
    <source>
        <strain evidence="3">DSM 19304 / NCIMB 14124 / VKM B-2133 / 20Z</strain>
    </source>
</reference>
<dbReference type="PATRIC" id="fig|271065.3.peg.569"/>
<organism evidence="2 3">
    <name type="scientific">Methylotuvimicrobium alcaliphilum (strain DSM 19304 / NCIMB 14124 / VKM B-2133 / 20Z)</name>
    <name type="common">Methylomicrobium alcaliphilum</name>
    <dbReference type="NCBI Taxonomy" id="1091494"/>
    <lineage>
        <taxon>Bacteria</taxon>
        <taxon>Pseudomonadati</taxon>
        <taxon>Pseudomonadota</taxon>
        <taxon>Gammaproteobacteria</taxon>
        <taxon>Methylococcales</taxon>
        <taxon>Methylococcaceae</taxon>
        <taxon>Methylotuvimicrobium</taxon>
    </lineage>
</organism>
<dbReference type="GO" id="GO:0016773">
    <property type="term" value="F:phosphotransferase activity, alcohol group as acceptor"/>
    <property type="evidence" value="ECO:0007669"/>
    <property type="project" value="UniProtKB-UniRule"/>
</dbReference>
<dbReference type="SUPFAM" id="SSF53067">
    <property type="entry name" value="Actin-like ATPase domain"/>
    <property type="match status" value="1"/>
</dbReference>
<dbReference type="UniPathway" id="UPA00343"/>
<gene>
    <name evidence="1 2" type="primary">anmK</name>
    <name evidence="2" type="ordered locus">MEALZ_0552</name>
</gene>
<dbReference type="RefSeq" id="WP_014147058.1">
    <property type="nucleotide sequence ID" value="NC_016112.1"/>
</dbReference>
<comment type="pathway">
    <text evidence="1">Amino-sugar metabolism; 1,6-anhydro-N-acetylmuramate degradation.</text>
</comment>
<dbReference type="GO" id="GO:0006040">
    <property type="term" value="P:amino sugar metabolic process"/>
    <property type="evidence" value="ECO:0007669"/>
    <property type="project" value="InterPro"/>
</dbReference>
<dbReference type="GO" id="GO:0016301">
    <property type="term" value="F:kinase activity"/>
    <property type="evidence" value="ECO:0007669"/>
    <property type="project" value="UniProtKB-KW"/>
</dbReference>
<dbReference type="InterPro" id="IPR043129">
    <property type="entry name" value="ATPase_NBD"/>
</dbReference>
<comment type="similarity">
    <text evidence="1">Belongs to the anhydro-N-acetylmuramic acid kinase family.</text>
</comment>
<sequence length="377" mass="40653">MTELYIGLMSGTSIDGIDAGLVDFSSGHPEFIAFEYHPFPDRIRTELTEITSSDHPVLLKNIGKLDTQLGSLFAQSAQSLIAKAGFSASDITAIGSHGHTLFHAPELSSPFCLQIGDPNIIAQLTGITTVADFRRRDIAAGGQGAPLVPAFHQALFACPSENRVIANIGGIANITILPKDSSKPIIGFDTGPGNSLMDTWIRKHQGSHFDRNGDWARTGQLNKHLLSQLKADSYFTSIAPKSTGKEYFSLAWLTKHLRKLSEQKPEDVQACLCLLTAETICDAIHDYAPKTDKVLVCGGGARNSYLLEKLQGALTCPVLSTEEYHLHPDHVEAIAFAWLARQTMNSLPGNLMSVTGAKEPVILGGIYPGHAALSGKR</sequence>
<evidence type="ECO:0000313" key="3">
    <source>
        <dbReference type="Proteomes" id="UP000008315"/>
    </source>
</evidence>
<dbReference type="KEGG" id="mah:MEALZ_0552"/>
<proteinExistence type="inferred from homology"/>
<dbReference type="AlphaFoldDB" id="G4SZA0"/>
<comment type="function">
    <text evidence="1">Catalyzes the specific phosphorylation of 1,6-anhydro-N-acetylmuramic acid (anhMurNAc) with the simultaneous cleavage of the 1,6-anhydro ring, generating MurNAc-6-P. Is required for the utilization of anhMurNAc either imported from the medium or derived from its own cell wall murein, and thus plays a role in cell wall recycling.</text>
</comment>
<dbReference type="NCBIfam" id="NF007148">
    <property type="entry name" value="PRK09585.3-2"/>
    <property type="match status" value="1"/>
</dbReference>
<comment type="catalytic activity">
    <reaction evidence="1">
        <text>1,6-anhydro-N-acetyl-beta-muramate + ATP + H2O = N-acetyl-D-muramate 6-phosphate + ADP + H(+)</text>
        <dbReference type="Rhea" id="RHEA:24952"/>
        <dbReference type="ChEBI" id="CHEBI:15377"/>
        <dbReference type="ChEBI" id="CHEBI:15378"/>
        <dbReference type="ChEBI" id="CHEBI:30616"/>
        <dbReference type="ChEBI" id="CHEBI:58690"/>
        <dbReference type="ChEBI" id="CHEBI:58722"/>
        <dbReference type="ChEBI" id="CHEBI:456216"/>
        <dbReference type="EC" id="2.7.1.170"/>
    </reaction>
</comment>
<keyword evidence="1" id="KW-0547">Nucleotide-binding</keyword>
<dbReference type="UniPathway" id="UPA00544"/>
<protein>
    <recommendedName>
        <fullName evidence="1">Anhydro-N-acetylmuramic acid kinase</fullName>
        <ecNumber evidence="1">2.7.1.170</ecNumber>
    </recommendedName>
    <alternativeName>
        <fullName evidence="1">AnhMurNAc kinase</fullName>
    </alternativeName>
</protein>
<dbReference type="STRING" id="1091494.MEALZ_0552"/>
<feature type="binding site" evidence="1">
    <location>
        <begin position="11"/>
        <end position="18"/>
    </location>
    <ligand>
        <name>ATP</name>
        <dbReference type="ChEBI" id="CHEBI:30616"/>
    </ligand>
</feature>
<dbReference type="Gene3D" id="3.30.420.40">
    <property type="match status" value="2"/>
</dbReference>
<dbReference type="EC" id="2.7.1.170" evidence="1"/>
<dbReference type="Pfam" id="PF03702">
    <property type="entry name" value="AnmK"/>
    <property type="match status" value="1"/>
</dbReference>
<dbReference type="GO" id="GO:0097175">
    <property type="term" value="P:1,6-anhydro-N-acetyl-beta-muramic acid catabolic process"/>
    <property type="evidence" value="ECO:0007669"/>
    <property type="project" value="UniProtKB-UniRule"/>
</dbReference>
<name>G4SZA0_META2</name>
<keyword evidence="1" id="KW-0119">Carbohydrate metabolism</keyword>
<evidence type="ECO:0000256" key="1">
    <source>
        <dbReference type="HAMAP-Rule" id="MF_01270"/>
    </source>
</evidence>
<evidence type="ECO:0000313" key="2">
    <source>
        <dbReference type="EMBL" id="CCE22250.1"/>
    </source>
</evidence>
<dbReference type="GO" id="GO:0009254">
    <property type="term" value="P:peptidoglycan turnover"/>
    <property type="evidence" value="ECO:0007669"/>
    <property type="project" value="UniProtKB-UniRule"/>
</dbReference>
<dbReference type="Proteomes" id="UP000008315">
    <property type="component" value="Chromosome"/>
</dbReference>
<comment type="pathway">
    <text evidence="1">Cell wall biogenesis; peptidoglycan recycling.</text>
</comment>
<dbReference type="CDD" id="cd24050">
    <property type="entry name" value="ASKHA_NBD_ANMK"/>
    <property type="match status" value="1"/>
</dbReference>
<keyword evidence="1 2" id="KW-0808">Transferase</keyword>
<keyword evidence="1" id="KW-0067">ATP-binding</keyword>
<dbReference type="EMBL" id="FO082060">
    <property type="protein sequence ID" value="CCE22250.1"/>
    <property type="molecule type" value="Genomic_DNA"/>
</dbReference>
<accession>G4SZA0</accession>